<dbReference type="EMBL" id="JAHLKM010000010">
    <property type="protein sequence ID" value="MCQ4333617.1"/>
    <property type="molecule type" value="Genomic_DNA"/>
</dbReference>
<keyword evidence="2" id="KW-0255">Endonuclease</keyword>
<dbReference type="SUPFAM" id="SSF55608">
    <property type="entry name" value="Homing endonucleases"/>
    <property type="match status" value="1"/>
</dbReference>
<dbReference type="Pfam" id="PF00961">
    <property type="entry name" value="LAGLIDADG_1"/>
    <property type="match status" value="1"/>
</dbReference>
<dbReference type="InterPro" id="IPR027434">
    <property type="entry name" value="Homing_endonucl"/>
</dbReference>
<evidence type="ECO:0000313" key="2">
    <source>
        <dbReference type="EMBL" id="MCQ4333617.1"/>
    </source>
</evidence>
<evidence type="ECO:0000259" key="1">
    <source>
        <dbReference type="Pfam" id="PF00961"/>
    </source>
</evidence>
<dbReference type="Proteomes" id="UP001139494">
    <property type="component" value="Unassembled WGS sequence"/>
</dbReference>
<dbReference type="PANTHER" id="PTHR36181">
    <property type="entry name" value="INTRON-ENCODED ENDONUCLEASE AI3-RELATED"/>
    <property type="match status" value="1"/>
</dbReference>
<reference evidence="2" key="1">
    <citation type="journal article" date="2023" name="Front. Microbiol.">
        <title>Genomic-based phylogenetic and metabolic analyses of the genus Natronomonas, and description of Natronomonas aquatica sp. nov.</title>
        <authorList>
            <person name="Garcia-Roldan A."/>
            <person name="Duran-Viseras A."/>
            <person name="de la Haba R.R."/>
            <person name="Corral P."/>
            <person name="Sanchez-Porro C."/>
            <person name="Ventosa A."/>
        </authorList>
    </citation>
    <scope>NUCLEOTIDE SEQUENCE</scope>
    <source>
        <strain evidence="2">F2-12</strain>
    </source>
</reference>
<protein>
    <submittedName>
        <fullName evidence="2">LAGLIDADG family homing endonuclease</fullName>
    </submittedName>
</protein>
<gene>
    <name evidence="2" type="ORF">KM295_09040</name>
</gene>
<dbReference type="AlphaFoldDB" id="A0A9R1CTB5"/>
<proteinExistence type="predicted"/>
<organism evidence="2 3">
    <name type="scientific">Natronomonas aquatica</name>
    <dbReference type="NCBI Taxonomy" id="2841590"/>
    <lineage>
        <taxon>Archaea</taxon>
        <taxon>Methanobacteriati</taxon>
        <taxon>Methanobacteriota</taxon>
        <taxon>Stenosarchaea group</taxon>
        <taxon>Halobacteria</taxon>
        <taxon>Halobacteriales</taxon>
        <taxon>Natronomonadaceae</taxon>
        <taxon>Natronomonas</taxon>
    </lineage>
</organism>
<sequence>MQSTSNYSETDLAYTMGLIAGEGSFFVTFNRDDRYRHDIYYGPKFSISMGEKEAEMLQNQCRIYSLGTVNKSQKGFQWIISSRAECRELIKLIDQYLEQNPSTEFQSAAKHNAYQSWRAALELLRPGRQLTADEVIELAELRDEINYIRATNSIESEEIKRIVKSTDAA</sequence>
<dbReference type="RefSeq" id="WP_256029643.1">
    <property type="nucleotide sequence ID" value="NZ_JAHLKM010000010.1"/>
</dbReference>
<dbReference type="InterPro" id="IPR051289">
    <property type="entry name" value="LAGLIDADG_Endonuclease"/>
</dbReference>
<keyword evidence="3" id="KW-1185">Reference proteome</keyword>
<comment type="caution">
    <text evidence="2">The sequence shown here is derived from an EMBL/GenBank/DDBJ whole genome shotgun (WGS) entry which is preliminary data.</text>
</comment>
<name>A0A9R1CTB5_9EURY</name>
<evidence type="ECO:0000313" key="3">
    <source>
        <dbReference type="Proteomes" id="UP001139494"/>
    </source>
</evidence>
<feature type="domain" description="Homing endonuclease LAGLIDADG" evidence="1">
    <location>
        <begin position="17"/>
        <end position="117"/>
    </location>
</feature>
<accession>A0A9R1CTB5</accession>
<dbReference type="InterPro" id="IPR004860">
    <property type="entry name" value="LAGLIDADG_dom"/>
</dbReference>
<dbReference type="GO" id="GO:0004519">
    <property type="term" value="F:endonuclease activity"/>
    <property type="evidence" value="ECO:0007669"/>
    <property type="project" value="UniProtKB-KW"/>
</dbReference>
<keyword evidence="2" id="KW-0378">Hydrolase</keyword>
<dbReference type="PANTHER" id="PTHR36181:SF3">
    <property type="entry name" value="INTRON-ENCODED DNA ENDONUCLEASE AI5 BETA"/>
    <property type="match status" value="1"/>
</dbReference>
<dbReference type="Gene3D" id="3.10.28.10">
    <property type="entry name" value="Homing endonucleases"/>
    <property type="match status" value="1"/>
</dbReference>
<keyword evidence="2" id="KW-0540">Nuclease</keyword>